<dbReference type="EMBL" id="JBHSZV010000066">
    <property type="protein sequence ID" value="MFC7064149.1"/>
    <property type="molecule type" value="Genomic_DNA"/>
</dbReference>
<dbReference type="RefSeq" id="WP_204712272.1">
    <property type="nucleotide sequence ID" value="NZ_JBHSZV010000066.1"/>
</dbReference>
<keyword evidence="2" id="KW-1185">Reference proteome</keyword>
<reference evidence="2" key="1">
    <citation type="journal article" date="2019" name="Int. J. Syst. Evol. Microbiol.">
        <title>The Global Catalogue of Microorganisms (GCM) 10K type strain sequencing project: providing services to taxonomists for standard genome sequencing and annotation.</title>
        <authorList>
            <consortium name="The Broad Institute Genomics Platform"/>
            <consortium name="The Broad Institute Genome Sequencing Center for Infectious Disease"/>
            <person name="Wu L."/>
            <person name="Ma J."/>
        </authorList>
    </citation>
    <scope>NUCLEOTIDE SEQUENCE [LARGE SCALE GENOMIC DNA]</scope>
    <source>
        <strain evidence="2">CGMCC 4.1621</strain>
    </source>
</reference>
<protein>
    <submittedName>
        <fullName evidence="1">DUF3231 family protein</fullName>
    </submittedName>
</protein>
<evidence type="ECO:0000313" key="1">
    <source>
        <dbReference type="EMBL" id="MFC7064149.1"/>
    </source>
</evidence>
<accession>A0ABW2ESK9</accession>
<dbReference type="InterPro" id="IPR021617">
    <property type="entry name" value="DUF3231"/>
</dbReference>
<dbReference type="InterPro" id="IPR012347">
    <property type="entry name" value="Ferritin-like"/>
</dbReference>
<proteinExistence type="predicted"/>
<dbReference type="Proteomes" id="UP001596410">
    <property type="component" value="Unassembled WGS sequence"/>
</dbReference>
<dbReference type="Pfam" id="PF11553">
    <property type="entry name" value="DUF3231"/>
    <property type="match status" value="2"/>
</dbReference>
<organism evidence="1 2">
    <name type="scientific">Halobacillus seohaensis</name>
    <dbReference type="NCBI Taxonomy" id="447421"/>
    <lineage>
        <taxon>Bacteria</taxon>
        <taxon>Bacillati</taxon>
        <taxon>Bacillota</taxon>
        <taxon>Bacilli</taxon>
        <taxon>Bacillales</taxon>
        <taxon>Bacillaceae</taxon>
        <taxon>Halobacillus</taxon>
    </lineage>
</organism>
<gene>
    <name evidence="1" type="ORF">ACFQIC_20355</name>
</gene>
<comment type="caution">
    <text evidence="1">The sequence shown here is derived from an EMBL/GenBank/DDBJ whole genome shotgun (WGS) entry which is preliminary data.</text>
</comment>
<sequence>MQKHNIQLVSSEVAPIWGGYIADSMANCVLQYFLNTVEDQEIRSIVEYGLGLTDEHIQFKNKLFENENFPIPDGFSDEDVDIKAPKLFSDIFILLYLRKMGISGVSTYSLALGSCARIDIREFFNHNLKTAAELLDKATTLLESKGIFIRAPYIEYPGKVEYVHKEGWMKGFFGDRRPLNAAEITHLYLNTTTNTLGKSLMIGFSQVAKSNEVKKHVLRGRDIATKHIEVFSSLLRDDNLPAAEIWDVGVTSSTTAPFSDKLMLFHTLSLCQTGLGNYGLAIAASPRRDLAANYIRLTAEIGTFSDDCAELMIRNHWLEKMPGAIERDAIDKQ</sequence>
<name>A0ABW2ESK9_9BACI</name>
<dbReference type="Gene3D" id="1.20.1260.10">
    <property type="match status" value="2"/>
</dbReference>
<evidence type="ECO:0000313" key="2">
    <source>
        <dbReference type="Proteomes" id="UP001596410"/>
    </source>
</evidence>